<dbReference type="InterPro" id="IPR008952">
    <property type="entry name" value="Tetraspanin_EC2_sf"/>
</dbReference>
<evidence type="ECO:0000256" key="1">
    <source>
        <dbReference type="ARBA" id="ARBA00004141"/>
    </source>
</evidence>
<dbReference type="SUPFAM" id="SSF48652">
    <property type="entry name" value="Tetraspanin"/>
    <property type="match status" value="1"/>
</dbReference>
<dbReference type="GO" id="GO:0005886">
    <property type="term" value="C:plasma membrane"/>
    <property type="evidence" value="ECO:0007669"/>
    <property type="project" value="TreeGrafter"/>
</dbReference>
<evidence type="ECO:0000256" key="4">
    <source>
        <dbReference type="ARBA" id="ARBA00022989"/>
    </source>
</evidence>
<keyword evidence="6" id="KW-1015">Disulfide bond</keyword>
<evidence type="ECO:0000256" key="7">
    <source>
        <dbReference type="RuleBase" id="RU361218"/>
    </source>
</evidence>
<comment type="caution">
    <text evidence="8">The sequence shown here is derived from an EMBL/GenBank/DDBJ whole genome shotgun (WGS) entry which is preliminary data.</text>
</comment>
<keyword evidence="4 7" id="KW-1133">Transmembrane helix</keyword>
<reference evidence="8" key="1">
    <citation type="journal article" date="2023" name="Science">
        <title>Genome structures resolve the early diversification of teleost fishes.</title>
        <authorList>
            <person name="Parey E."/>
            <person name="Louis A."/>
            <person name="Montfort J."/>
            <person name="Bouchez O."/>
            <person name="Roques C."/>
            <person name="Iampietro C."/>
            <person name="Lluch J."/>
            <person name="Castinel A."/>
            <person name="Donnadieu C."/>
            <person name="Desvignes T."/>
            <person name="Floi Bucao C."/>
            <person name="Jouanno E."/>
            <person name="Wen M."/>
            <person name="Mejri S."/>
            <person name="Dirks R."/>
            <person name="Jansen H."/>
            <person name="Henkel C."/>
            <person name="Chen W.J."/>
            <person name="Zahm M."/>
            <person name="Cabau C."/>
            <person name="Klopp C."/>
            <person name="Thompson A.W."/>
            <person name="Robinson-Rechavi M."/>
            <person name="Braasch I."/>
            <person name="Lecointre G."/>
            <person name="Bobe J."/>
            <person name="Postlethwait J.H."/>
            <person name="Berthelot C."/>
            <person name="Roest Crollius H."/>
            <person name="Guiguen Y."/>
        </authorList>
    </citation>
    <scope>NUCLEOTIDE SEQUENCE</scope>
    <source>
        <strain evidence="8">WJC10195</strain>
    </source>
</reference>
<keyword evidence="9" id="KW-1185">Reference proteome</keyword>
<evidence type="ECO:0000256" key="2">
    <source>
        <dbReference type="ARBA" id="ARBA00006840"/>
    </source>
</evidence>
<evidence type="ECO:0000313" key="8">
    <source>
        <dbReference type="EMBL" id="KAJ8364990.1"/>
    </source>
</evidence>
<feature type="transmembrane region" description="Helical" evidence="7">
    <location>
        <begin position="12"/>
        <end position="37"/>
    </location>
</feature>
<dbReference type="InterPro" id="IPR000301">
    <property type="entry name" value="Tetraspanin_animals"/>
</dbReference>
<dbReference type="AlphaFoldDB" id="A0A9Q1FRR0"/>
<dbReference type="PANTHER" id="PTHR19282">
    <property type="entry name" value="TETRASPANIN"/>
    <property type="match status" value="1"/>
</dbReference>
<evidence type="ECO:0000256" key="5">
    <source>
        <dbReference type="ARBA" id="ARBA00023136"/>
    </source>
</evidence>
<dbReference type="Gene3D" id="1.10.1450.10">
    <property type="entry name" value="Tetraspanin"/>
    <property type="match status" value="1"/>
</dbReference>
<name>A0A9Q1FRR0_SYNKA</name>
<dbReference type="EMBL" id="JAINUF010000004">
    <property type="protein sequence ID" value="KAJ8364990.1"/>
    <property type="molecule type" value="Genomic_DNA"/>
</dbReference>
<comment type="subcellular location">
    <subcellularLocation>
        <location evidence="1 7">Membrane</location>
        <topology evidence="1 7">Multi-pass membrane protein</topology>
    </subcellularLocation>
</comment>
<dbReference type="InterPro" id="IPR018499">
    <property type="entry name" value="Tetraspanin/Peripherin"/>
</dbReference>
<sequence length="226" mass="25558">MVSHGCLSLIKYFLFLFNLLFFSLGTLLLSLGLWIVFDEISFFMPAPSSLSLSVLSYFLAIGGTVTMAVGFFGCLGTLKEVKCMLGMYFFLLTILLAIQTVGGVLFFTQKAAFEDKLGEHVLEIITSFRSNNSRLNHFEKTLEYIQKEVNCCGWNGPKDWREDMVPCSCYQPANKTVFDQINQGMNNNGSQMACPCQSLSFPQNYTCNIYKQGCKEGIKEWFEQNM</sequence>
<dbReference type="PIRSF" id="PIRSF002419">
    <property type="entry name" value="Tetraspanin"/>
    <property type="match status" value="1"/>
</dbReference>
<evidence type="ECO:0000313" key="9">
    <source>
        <dbReference type="Proteomes" id="UP001152622"/>
    </source>
</evidence>
<feature type="transmembrane region" description="Helical" evidence="7">
    <location>
        <begin position="57"/>
        <end position="78"/>
    </location>
</feature>
<dbReference type="Pfam" id="PF00335">
    <property type="entry name" value="Tetraspanin"/>
    <property type="match status" value="1"/>
</dbReference>
<evidence type="ECO:0000256" key="3">
    <source>
        <dbReference type="ARBA" id="ARBA00022692"/>
    </source>
</evidence>
<gene>
    <name evidence="8" type="ORF">SKAU_G00138210</name>
</gene>
<keyword evidence="3 7" id="KW-0812">Transmembrane</keyword>
<feature type="non-terminal residue" evidence="8">
    <location>
        <position position="1"/>
    </location>
</feature>
<dbReference type="InterPro" id="IPR018503">
    <property type="entry name" value="Tetraspanin_CS"/>
</dbReference>
<comment type="caution">
    <text evidence="7">Lacks conserved residue(s) required for the propagation of feature annotation.</text>
</comment>
<comment type="similarity">
    <text evidence="2 7">Belongs to the tetraspanin (TM4SF) family.</text>
</comment>
<protein>
    <recommendedName>
        <fullName evidence="7">Tetraspanin</fullName>
    </recommendedName>
</protein>
<feature type="disulfide bond" evidence="6">
    <location>
        <begin position="152"/>
        <end position="169"/>
    </location>
</feature>
<evidence type="ECO:0000256" key="6">
    <source>
        <dbReference type="PIRSR" id="PIRSR002419-1"/>
    </source>
</evidence>
<accession>A0A9Q1FRR0</accession>
<dbReference type="Proteomes" id="UP001152622">
    <property type="component" value="Chromosome 4"/>
</dbReference>
<dbReference type="OrthoDB" id="438211at2759"/>
<proteinExistence type="inferred from homology"/>
<dbReference type="PRINTS" id="PR00259">
    <property type="entry name" value="TMFOUR"/>
</dbReference>
<feature type="transmembrane region" description="Helical" evidence="7">
    <location>
        <begin position="85"/>
        <end position="107"/>
    </location>
</feature>
<keyword evidence="5 7" id="KW-0472">Membrane</keyword>
<dbReference type="PROSITE" id="PS00421">
    <property type="entry name" value="TM4_1"/>
    <property type="match status" value="1"/>
</dbReference>
<dbReference type="PANTHER" id="PTHR19282:SF44">
    <property type="entry name" value="CD82 ANTIGEN"/>
    <property type="match status" value="1"/>
</dbReference>
<organism evidence="8 9">
    <name type="scientific">Synaphobranchus kaupii</name>
    <name type="common">Kaup's arrowtooth eel</name>
    <dbReference type="NCBI Taxonomy" id="118154"/>
    <lineage>
        <taxon>Eukaryota</taxon>
        <taxon>Metazoa</taxon>
        <taxon>Chordata</taxon>
        <taxon>Craniata</taxon>
        <taxon>Vertebrata</taxon>
        <taxon>Euteleostomi</taxon>
        <taxon>Actinopterygii</taxon>
        <taxon>Neopterygii</taxon>
        <taxon>Teleostei</taxon>
        <taxon>Anguilliformes</taxon>
        <taxon>Synaphobranchidae</taxon>
        <taxon>Synaphobranchus</taxon>
    </lineage>
</organism>